<feature type="transmembrane region" description="Helical" evidence="8">
    <location>
        <begin position="75"/>
        <end position="101"/>
    </location>
</feature>
<proteinExistence type="inferred from homology"/>
<dbReference type="PROSITE" id="PS51012">
    <property type="entry name" value="ABC_TM2"/>
    <property type="match status" value="1"/>
</dbReference>
<evidence type="ECO:0000256" key="2">
    <source>
        <dbReference type="ARBA" id="ARBA00007783"/>
    </source>
</evidence>
<evidence type="ECO:0000256" key="1">
    <source>
        <dbReference type="ARBA" id="ARBA00004651"/>
    </source>
</evidence>
<comment type="caution">
    <text evidence="10">The sequence shown here is derived from an EMBL/GenBank/DDBJ whole genome shotgun (WGS) entry which is preliminary data.</text>
</comment>
<evidence type="ECO:0000256" key="3">
    <source>
        <dbReference type="ARBA" id="ARBA00022448"/>
    </source>
</evidence>
<reference evidence="10" key="1">
    <citation type="journal article" date="2014" name="Int. J. Syst. Evol. Microbiol.">
        <title>Complete genome sequence of Corynebacterium casei LMG S-19264T (=DSM 44701T), isolated from a smear-ripened cheese.</title>
        <authorList>
            <consortium name="US DOE Joint Genome Institute (JGI-PGF)"/>
            <person name="Walter F."/>
            <person name="Albersmeier A."/>
            <person name="Kalinowski J."/>
            <person name="Ruckert C."/>
        </authorList>
    </citation>
    <scope>NUCLEOTIDE SEQUENCE</scope>
    <source>
        <strain evidence="10">JCM 17251</strain>
    </source>
</reference>
<keyword evidence="11" id="KW-1185">Reference proteome</keyword>
<evidence type="ECO:0000313" key="10">
    <source>
        <dbReference type="EMBL" id="GGN61145.1"/>
    </source>
</evidence>
<keyword evidence="6 8" id="KW-1133">Transmembrane helix</keyword>
<evidence type="ECO:0000259" key="9">
    <source>
        <dbReference type="PROSITE" id="PS51012"/>
    </source>
</evidence>
<dbReference type="GO" id="GO:0140359">
    <property type="term" value="F:ABC-type transporter activity"/>
    <property type="evidence" value="ECO:0007669"/>
    <property type="project" value="InterPro"/>
</dbReference>
<dbReference type="Proteomes" id="UP000624041">
    <property type="component" value="Unassembled WGS sequence"/>
</dbReference>
<reference evidence="10" key="2">
    <citation type="submission" date="2020-09" db="EMBL/GenBank/DDBJ databases">
        <authorList>
            <person name="Sun Q."/>
            <person name="Ohkuma M."/>
        </authorList>
    </citation>
    <scope>NUCLEOTIDE SEQUENCE</scope>
    <source>
        <strain evidence="10">JCM 17251</strain>
    </source>
</reference>
<evidence type="ECO:0000256" key="4">
    <source>
        <dbReference type="ARBA" id="ARBA00022475"/>
    </source>
</evidence>
<evidence type="ECO:0000256" key="6">
    <source>
        <dbReference type="ARBA" id="ARBA00022989"/>
    </source>
</evidence>
<organism evidence="10 11">
    <name type="scientific">Oceanobacillus indicireducens</name>
    <dbReference type="NCBI Taxonomy" id="1004261"/>
    <lineage>
        <taxon>Bacteria</taxon>
        <taxon>Bacillati</taxon>
        <taxon>Bacillota</taxon>
        <taxon>Bacilli</taxon>
        <taxon>Bacillales</taxon>
        <taxon>Bacillaceae</taxon>
        <taxon>Oceanobacillus</taxon>
    </lineage>
</organism>
<evidence type="ECO:0000256" key="7">
    <source>
        <dbReference type="ARBA" id="ARBA00023136"/>
    </source>
</evidence>
<accession>A0A918D3C4</accession>
<dbReference type="PANTHER" id="PTHR30413">
    <property type="entry name" value="INNER MEMBRANE TRANSPORT PERMEASE"/>
    <property type="match status" value="1"/>
</dbReference>
<dbReference type="RefSeq" id="WP_188857984.1">
    <property type="nucleotide sequence ID" value="NZ_BMOS01000019.1"/>
</dbReference>
<dbReference type="EMBL" id="BMOS01000019">
    <property type="protein sequence ID" value="GGN61145.1"/>
    <property type="molecule type" value="Genomic_DNA"/>
</dbReference>
<comment type="similarity">
    <text evidence="2 8">Belongs to the ABC-2 integral membrane protein family.</text>
</comment>
<dbReference type="PANTHER" id="PTHR30413:SF10">
    <property type="entry name" value="CAPSULE POLYSACCHARIDE EXPORT INNER-MEMBRANE PROTEIN CTRC"/>
    <property type="match status" value="1"/>
</dbReference>
<sequence>MFNSVRQVVKEQLDHKDLIFRMASFEIKGMYQLHYLGSLWQVINPAIQVSIYWFVFGLGIRGGEPVQTSTGEIPFFLWMLMGLIPWFFISPAIIQGSNSVYQKVNMVSKMNFPVSLLPTIRIIGNSLQFFILMTLLMIVLFIYGFTPTIYFIQIIYYIISMFAFLFSFALLSSTISTLIRDYQMLLQSMVRMVLYLSPILWDPSAGRVPDWMADVLQLNPIYYIIEGFRDSFLGRGWFFEDPLYLIYFWALTLTILVIGSSVHLQFRKNFVDYL</sequence>
<dbReference type="GO" id="GO:0015920">
    <property type="term" value="P:lipopolysaccharide transport"/>
    <property type="evidence" value="ECO:0007669"/>
    <property type="project" value="TreeGrafter"/>
</dbReference>
<gene>
    <name evidence="10" type="primary">tagG</name>
    <name evidence="10" type="ORF">GCM10007971_25910</name>
</gene>
<feature type="transmembrane region" description="Helical" evidence="8">
    <location>
        <begin position="184"/>
        <end position="201"/>
    </location>
</feature>
<evidence type="ECO:0000256" key="5">
    <source>
        <dbReference type="ARBA" id="ARBA00022692"/>
    </source>
</evidence>
<keyword evidence="3 8" id="KW-0813">Transport</keyword>
<comment type="subcellular location">
    <subcellularLocation>
        <location evidence="1 8">Cell membrane</location>
        <topology evidence="1 8">Multi-pass membrane protein</topology>
    </subcellularLocation>
</comment>
<dbReference type="InterPro" id="IPR047817">
    <property type="entry name" value="ABC2_TM_bact-type"/>
</dbReference>
<feature type="transmembrane region" description="Helical" evidence="8">
    <location>
        <begin position="149"/>
        <end position="172"/>
    </location>
</feature>
<name>A0A918D3C4_9BACI</name>
<keyword evidence="5 8" id="KW-0812">Transmembrane</keyword>
<evidence type="ECO:0000256" key="8">
    <source>
        <dbReference type="RuleBase" id="RU361157"/>
    </source>
</evidence>
<keyword evidence="4 8" id="KW-1003">Cell membrane</keyword>
<feature type="transmembrane region" description="Helical" evidence="8">
    <location>
        <begin position="244"/>
        <end position="264"/>
    </location>
</feature>
<keyword evidence="7 8" id="KW-0472">Membrane</keyword>
<dbReference type="Pfam" id="PF01061">
    <property type="entry name" value="ABC2_membrane"/>
    <property type="match status" value="1"/>
</dbReference>
<dbReference type="AlphaFoldDB" id="A0A918D3C4"/>
<dbReference type="InterPro" id="IPR013525">
    <property type="entry name" value="ABC2_TM"/>
</dbReference>
<feature type="transmembrane region" description="Helical" evidence="8">
    <location>
        <begin position="33"/>
        <end position="55"/>
    </location>
</feature>
<evidence type="ECO:0000313" key="11">
    <source>
        <dbReference type="Proteomes" id="UP000624041"/>
    </source>
</evidence>
<feature type="transmembrane region" description="Helical" evidence="8">
    <location>
        <begin position="122"/>
        <end position="143"/>
    </location>
</feature>
<feature type="domain" description="ABC transmembrane type-2" evidence="9">
    <location>
        <begin position="36"/>
        <end position="266"/>
    </location>
</feature>
<dbReference type="GO" id="GO:0005886">
    <property type="term" value="C:plasma membrane"/>
    <property type="evidence" value="ECO:0007669"/>
    <property type="project" value="UniProtKB-SubCell"/>
</dbReference>
<protein>
    <recommendedName>
        <fullName evidence="8">Transport permease protein</fullName>
    </recommendedName>
</protein>